<reference evidence="1" key="1">
    <citation type="journal article" date="2021" name="Evol. Appl.">
        <title>The genome of the Pyrenean desman and the effects of bottlenecks and inbreeding on the genomic landscape of an endangered species.</title>
        <authorList>
            <person name="Escoda L."/>
            <person name="Castresana J."/>
        </authorList>
    </citation>
    <scope>NUCLEOTIDE SEQUENCE</scope>
    <source>
        <strain evidence="1">IBE-C5619</strain>
    </source>
</reference>
<dbReference type="OrthoDB" id="417450at2759"/>
<proteinExistence type="predicted"/>
<evidence type="ECO:0000313" key="1">
    <source>
        <dbReference type="EMBL" id="KAG8515974.1"/>
    </source>
</evidence>
<dbReference type="EMBL" id="JAGFMF010011694">
    <property type="protein sequence ID" value="KAG8515974.1"/>
    <property type="molecule type" value="Genomic_DNA"/>
</dbReference>
<evidence type="ECO:0000313" key="2">
    <source>
        <dbReference type="Proteomes" id="UP000700334"/>
    </source>
</evidence>
<sequence length="295" mass="32822">MHLPLPGFLLGVAHQARYCTLGCFPPHIPLGGMPYALCPGASELMSVSPIPPLPPKTNMRSALWLWEVAVPSERAAKVASGCRRWGWPLHQLSATELPRWDIQRGVKSIEQQVSPFSGLPDGTDYKTLERMLTKEHFEIDSIDMEGREILSKQTRGRHKGLPLLKKILPFYSGGNCVTDEFEDGIQANILRLTSGNWSEVLRKARLHHTLEPESTSLPLTKDAHPSPLAKANLLLWEVIKARGTVVTATCWARMIEACRRFVRGPGADCTSVKALDACRGAEIRNYQKVDENTNK</sequence>
<dbReference type="SUPFAM" id="SSF63491">
    <property type="entry name" value="BAG domain"/>
    <property type="match status" value="1"/>
</dbReference>
<dbReference type="InterPro" id="IPR036533">
    <property type="entry name" value="BAG_dom_sf"/>
</dbReference>
<organism evidence="1 2">
    <name type="scientific">Galemys pyrenaicus</name>
    <name type="common">Iberian desman</name>
    <name type="synonym">Pyrenean desman</name>
    <dbReference type="NCBI Taxonomy" id="202257"/>
    <lineage>
        <taxon>Eukaryota</taxon>
        <taxon>Metazoa</taxon>
        <taxon>Chordata</taxon>
        <taxon>Craniata</taxon>
        <taxon>Vertebrata</taxon>
        <taxon>Euteleostomi</taxon>
        <taxon>Mammalia</taxon>
        <taxon>Eutheria</taxon>
        <taxon>Laurasiatheria</taxon>
        <taxon>Eulipotyphla</taxon>
        <taxon>Talpidae</taxon>
        <taxon>Galemys</taxon>
    </lineage>
</organism>
<dbReference type="Proteomes" id="UP000700334">
    <property type="component" value="Unassembled WGS sequence"/>
</dbReference>
<keyword evidence="2" id="KW-1185">Reference proteome</keyword>
<gene>
    <name evidence="1" type="ORF">J0S82_007266</name>
</gene>
<name>A0A8J6ARN8_GALPY</name>
<dbReference type="Gene3D" id="1.20.58.120">
    <property type="entry name" value="BAG domain"/>
    <property type="match status" value="1"/>
</dbReference>
<dbReference type="GO" id="GO:0051087">
    <property type="term" value="F:protein-folding chaperone binding"/>
    <property type="evidence" value="ECO:0007669"/>
    <property type="project" value="InterPro"/>
</dbReference>
<comment type="caution">
    <text evidence="1">The sequence shown here is derived from an EMBL/GenBank/DDBJ whole genome shotgun (WGS) entry which is preliminary data.</text>
</comment>
<protein>
    <submittedName>
        <fullName evidence="1">BAG family molecular chaperone regulator 5</fullName>
    </submittedName>
</protein>
<accession>A0A8J6ARN8</accession>
<dbReference type="AlphaFoldDB" id="A0A8J6ARN8"/>